<gene>
    <name evidence="2" type="ORF">A9A72_12241</name>
</gene>
<reference evidence="2 3" key="1">
    <citation type="submission" date="2019-07" db="EMBL/GenBank/DDBJ databases">
        <title>Deep subsurface shale carbon reservoir microbial communities from Ohio and West Virginia, USA.</title>
        <authorList>
            <person name="Wrighton K."/>
        </authorList>
    </citation>
    <scope>NUCLEOTIDE SEQUENCE [LARGE SCALE GENOMIC DNA]</scope>
    <source>
        <strain evidence="2 3">NP_8Ht</strain>
    </source>
</reference>
<evidence type="ECO:0000313" key="2">
    <source>
        <dbReference type="EMBL" id="TYP64921.1"/>
    </source>
</evidence>
<evidence type="ECO:0000256" key="1">
    <source>
        <dbReference type="SAM" id="MobiDB-lite"/>
    </source>
</evidence>
<accession>A0A5S5BCZ2</accession>
<sequence length="55" mass="6370">MTDEQKHQIAAPDCSERLTTLVFPPKWALSTAHRQQSDRQHKHLKKQVEKAHPEG</sequence>
<name>A0A5S5BCZ2_STUST</name>
<organism evidence="2 3">
    <name type="scientific">Stutzerimonas stutzeri</name>
    <name type="common">Pseudomonas stutzeri</name>
    <dbReference type="NCBI Taxonomy" id="316"/>
    <lineage>
        <taxon>Bacteria</taxon>
        <taxon>Pseudomonadati</taxon>
        <taxon>Pseudomonadota</taxon>
        <taxon>Gammaproteobacteria</taxon>
        <taxon>Pseudomonadales</taxon>
        <taxon>Pseudomonadaceae</taxon>
        <taxon>Stutzerimonas</taxon>
    </lineage>
</organism>
<dbReference type="RefSeq" id="WP_187433506.1">
    <property type="nucleotide sequence ID" value="NZ_VNHQ01000012.1"/>
</dbReference>
<feature type="region of interest" description="Disordered" evidence="1">
    <location>
        <begin position="30"/>
        <end position="55"/>
    </location>
</feature>
<feature type="compositionally biased region" description="Basic and acidic residues" evidence="1">
    <location>
        <begin position="46"/>
        <end position="55"/>
    </location>
</feature>
<dbReference type="Proteomes" id="UP000324282">
    <property type="component" value="Unassembled WGS sequence"/>
</dbReference>
<proteinExistence type="predicted"/>
<dbReference type="EMBL" id="VNHQ01000012">
    <property type="protein sequence ID" value="TYP64921.1"/>
    <property type="molecule type" value="Genomic_DNA"/>
</dbReference>
<evidence type="ECO:0000313" key="3">
    <source>
        <dbReference type="Proteomes" id="UP000324282"/>
    </source>
</evidence>
<comment type="caution">
    <text evidence="2">The sequence shown here is derived from an EMBL/GenBank/DDBJ whole genome shotgun (WGS) entry which is preliminary data.</text>
</comment>
<protein>
    <submittedName>
        <fullName evidence="2">Uncharacterized protein</fullName>
    </submittedName>
</protein>
<dbReference type="AlphaFoldDB" id="A0A5S5BCZ2"/>